<dbReference type="PANTHER" id="PTHR31268:SF32">
    <property type="entry name" value="GALACTINOL--SUCROSE GALACTOSYLTRANSFERASE 2-RELATED"/>
    <property type="match status" value="1"/>
</dbReference>
<evidence type="ECO:0000313" key="2">
    <source>
        <dbReference type="EMBL" id="QGH33660.1"/>
    </source>
</evidence>
<evidence type="ECO:0000313" key="3">
    <source>
        <dbReference type="Proteomes" id="UP000339690"/>
    </source>
</evidence>
<dbReference type="EMBL" id="CP045915">
    <property type="protein sequence ID" value="QGH33660.1"/>
    <property type="molecule type" value="Genomic_DNA"/>
</dbReference>
<sequence length="709" mass="81561">MFEIVNEKELIVKKDKKKVLDQITLEIATDQLGNITLDLTDLKQSNHNGNKGSYDRYEFIYSLEKKANVSLIFHCYEKTIQAFVEARLESERLFALNDSFQANDGIRIHVTDIPNMEKMVAHYRHKDWWSRPYFDTNLTDLPKRTTSITWKKTDSNYQLMTIVGETFKTEMQGAEKGFTITVSSNDHGRESCQTPLFVLTENENTFDLIKQTITEIGTIIQKEPFIENKRYPEKLDYFGWCSWDAFYQKVNEKGIVEKIQELNEQNVPVKWVMIDDGWSEIKDDRLHAFTPDQEKFPNGFKSLTKKLRQDYGIESIGVWHTLAGYWGGVDPNSKLADDMQAFLYKTTADKLIPYPQKGKGFSFWDAWHQYLKEQGIDFVKVDGQSAIHNFLNSQKPIGQASTETHKGLEASVGIHFDQNIINCMGLAPENIWNRPISAVSRSSDDFVPDDEQGFAEHAVQNVYNSYYHGEFYYGDWDMFWTKHKDAKRHALLRAMSGGPIYTSDKVGETDANIIQSLIYQNGRIVRCDQVGRPTADTLMVNPTNDEVPLKVWNKSNGVGVIAAFHIHPEANEVSGIISPSDIQDLNAERYIVFDYYNQKVEQMNKTDKKIISLSKDEYVLYHIIPLREKVTPVGLIDKYISSHTYRVLSESANKMIIQLKEAGRFAFVSEESHSEIMINGKRTTAMKTEGLYIVDCTDEEGEFVIELNY</sequence>
<organism evidence="2 3">
    <name type="scientific">Gracilibacillus salitolerans</name>
    <dbReference type="NCBI Taxonomy" id="2663022"/>
    <lineage>
        <taxon>Bacteria</taxon>
        <taxon>Bacillati</taxon>
        <taxon>Bacillota</taxon>
        <taxon>Bacilli</taxon>
        <taxon>Bacillales</taxon>
        <taxon>Bacillaceae</taxon>
        <taxon>Gracilibacillus</taxon>
    </lineage>
</organism>
<dbReference type="SUPFAM" id="SSF51445">
    <property type="entry name" value="(Trans)glycosidases"/>
    <property type="match status" value="1"/>
</dbReference>
<dbReference type="Pfam" id="PF05691">
    <property type="entry name" value="Raffinose_syn"/>
    <property type="match status" value="2"/>
</dbReference>
<protein>
    <recommendedName>
        <fullName evidence="4">Raffinose synthase</fullName>
    </recommendedName>
</protein>
<dbReference type="PANTHER" id="PTHR31268">
    <property type="match status" value="1"/>
</dbReference>
<accession>A0A5Q2TI80</accession>
<dbReference type="InterPro" id="IPR013785">
    <property type="entry name" value="Aldolase_TIM"/>
</dbReference>
<dbReference type="InterPro" id="IPR017853">
    <property type="entry name" value="GH"/>
</dbReference>
<dbReference type="RefSeq" id="WP_153790669.1">
    <property type="nucleotide sequence ID" value="NZ_CP045915.1"/>
</dbReference>
<dbReference type="AlphaFoldDB" id="A0A5Q2TI80"/>
<name>A0A5Q2TI80_9BACI</name>
<gene>
    <name evidence="2" type="ORF">GI584_06345</name>
</gene>
<dbReference type="InterPro" id="IPR008811">
    <property type="entry name" value="Glycosyl_hydrolases_36"/>
</dbReference>
<dbReference type="Gene3D" id="3.20.20.70">
    <property type="entry name" value="Aldolase class I"/>
    <property type="match status" value="1"/>
</dbReference>
<dbReference type="KEGG" id="grc:GI584_06345"/>
<dbReference type="Proteomes" id="UP000339690">
    <property type="component" value="Chromosome"/>
</dbReference>
<keyword evidence="1" id="KW-0119">Carbohydrate metabolism</keyword>
<proteinExistence type="predicted"/>
<reference evidence="2 3" key="1">
    <citation type="submission" date="2019-11" db="EMBL/GenBank/DDBJ databases">
        <title>Gracilibacillus salitolerans sp. nov., a moderate halophile isolated from a saline soil in northwest China.</title>
        <authorList>
            <person name="Gan L."/>
        </authorList>
    </citation>
    <scope>NUCLEOTIDE SEQUENCE [LARGE SCALE GENOMIC DNA]</scope>
    <source>
        <strain evidence="2 3">SCU50</strain>
    </source>
</reference>
<evidence type="ECO:0000256" key="1">
    <source>
        <dbReference type="ARBA" id="ARBA00023277"/>
    </source>
</evidence>
<evidence type="ECO:0008006" key="4">
    <source>
        <dbReference type="Google" id="ProtNLM"/>
    </source>
</evidence>
<keyword evidence="3" id="KW-1185">Reference proteome</keyword>